<keyword evidence="6" id="KW-1185">Reference proteome</keyword>
<evidence type="ECO:0000256" key="1">
    <source>
        <dbReference type="ARBA" id="ARBA00022737"/>
    </source>
</evidence>
<dbReference type="SUPFAM" id="SSF52540">
    <property type="entry name" value="P-loop containing nucleoside triphosphate hydrolases"/>
    <property type="match status" value="1"/>
</dbReference>
<feature type="compositionally biased region" description="Polar residues" evidence="3">
    <location>
        <begin position="15"/>
        <end position="36"/>
    </location>
</feature>
<evidence type="ECO:0000313" key="5">
    <source>
        <dbReference type="EMBL" id="KAJ3552355.1"/>
    </source>
</evidence>
<keyword evidence="1" id="KW-0677">Repeat</keyword>
<dbReference type="Pfam" id="PF24883">
    <property type="entry name" value="NPHP3_N"/>
    <property type="match status" value="1"/>
</dbReference>
<feature type="region of interest" description="Disordered" evidence="3">
    <location>
        <begin position="1"/>
        <end position="36"/>
    </location>
</feature>
<evidence type="ECO:0000259" key="4">
    <source>
        <dbReference type="Pfam" id="PF24883"/>
    </source>
</evidence>
<feature type="domain" description="Nephrocystin 3-like N-terminal" evidence="4">
    <location>
        <begin position="197"/>
        <end position="353"/>
    </location>
</feature>
<protein>
    <recommendedName>
        <fullName evidence="4">Nephrocystin 3-like N-terminal domain-containing protein</fullName>
    </recommendedName>
</protein>
<proteinExistence type="predicted"/>
<dbReference type="Proteomes" id="UP001213000">
    <property type="component" value="Unassembled WGS sequence"/>
</dbReference>
<name>A0AAD5VE10_9AGAR</name>
<dbReference type="InterPro" id="IPR027417">
    <property type="entry name" value="P-loop_NTPase"/>
</dbReference>
<dbReference type="AlphaFoldDB" id="A0AAD5VE10"/>
<dbReference type="PANTHER" id="PTHR10039:SF16">
    <property type="entry name" value="GPI INOSITOL-DEACYLASE"/>
    <property type="match status" value="1"/>
</dbReference>
<evidence type="ECO:0000256" key="3">
    <source>
        <dbReference type="SAM" id="MobiDB-lite"/>
    </source>
</evidence>
<dbReference type="EMBL" id="JANIEX010002064">
    <property type="protein sequence ID" value="KAJ3552355.1"/>
    <property type="molecule type" value="Genomic_DNA"/>
</dbReference>
<dbReference type="PANTHER" id="PTHR10039">
    <property type="entry name" value="AMELOGENIN"/>
    <property type="match status" value="1"/>
</dbReference>
<reference evidence="5" key="1">
    <citation type="submission" date="2022-07" db="EMBL/GenBank/DDBJ databases">
        <title>Genome Sequence of Leucocoprinus birnbaumii.</title>
        <authorList>
            <person name="Buettner E."/>
        </authorList>
    </citation>
    <scope>NUCLEOTIDE SEQUENCE</scope>
    <source>
        <strain evidence="5">VT141</strain>
    </source>
</reference>
<organism evidence="5 6">
    <name type="scientific">Leucocoprinus birnbaumii</name>
    <dbReference type="NCBI Taxonomy" id="56174"/>
    <lineage>
        <taxon>Eukaryota</taxon>
        <taxon>Fungi</taxon>
        <taxon>Dikarya</taxon>
        <taxon>Basidiomycota</taxon>
        <taxon>Agaricomycotina</taxon>
        <taxon>Agaricomycetes</taxon>
        <taxon>Agaricomycetidae</taxon>
        <taxon>Agaricales</taxon>
        <taxon>Agaricineae</taxon>
        <taxon>Agaricaceae</taxon>
        <taxon>Leucocoprinus</taxon>
    </lineage>
</organism>
<comment type="caution">
    <text evidence="5">The sequence shown here is derived from an EMBL/GenBank/DDBJ whole genome shotgun (WGS) entry which is preliminary data.</text>
</comment>
<sequence>MPKEKKQKKIKHTRNNSPSDSSNIRRQTPRGQNSQDLAVVLAPDPTLSSLKLVKRRVNASSPSHDGETAILNNTPVDNSTSMYHARQVTIRGDTFTGAHDFIIQNANIGDGIQREEWRSAEQERRAREERINAEERKARLEARDEIERRTEEERQRQAAIVLEKLAGKGLPSAMLDSKERTYAPACNGDTRRTIRSRIVKWVHGKGENRRLLWLFGPAAVGKSAVAQIVAEELKQEGLLGAVFFFSRPNNRSDPDVVIPTLVYQLALWNPEYRRIITQKLTMNPILLSKNRRSLFHELIIEPVLALTFHQPPLVILDGLDECRDRDAQCEFIQMIMDYVKEGKSRLRWAICSRAEPDLKSVFFSEDCQEICLYEELDIDHDEAQADAKRILVKGFEDIRKRFSDQVTQDWPAENDIQVIANHALGHLGFAAFIVRFVGDKEYDDPSGQLKVCLKFLQCHGTPEFGLHPLHALDLLYTQILSDIPVTIFPITQRILGISFLYHQEVYDALALANFLGLDRATFYRALRCLHSVLFIPPPSGAGLNRITAYHASFTDYLKDKARSGKLGLNEDDLHLHVALRGLRWLDLSRDGFAELSWAPSQVIRLKVLLGIYSTLFESCWLACTRVPRPYLAPLIEALENFDFGLDYSGQWSSWFRALCDFYSMACFIGPKL</sequence>
<evidence type="ECO:0000313" key="6">
    <source>
        <dbReference type="Proteomes" id="UP001213000"/>
    </source>
</evidence>
<evidence type="ECO:0000256" key="2">
    <source>
        <dbReference type="SAM" id="Coils"/>
    </source>
</evidence>
<feature type="coiled-coil region" evidence="2">
    <location>
        <begin position="123"/>
        <end position="152"/>
    </location>
</feature>
<gene>
    <name evidence="5" type="ORF">NP233_g12902</name>
</gene>
<keyword evidence="2" id="KW-0175">Coiled coil</keyword>
<feature type="compositionally biased region" description="Basic residues" evidence="3">
    <location>
        <begin position="1"/>
        <end position="14"/>
    </location>
</feature>
<dbReference type="Gene3D" id="3.40.50.300">
    <property type="entry name" value="P-loop containing nucleotide triphosphate hydrolases"/>
    <property type="match status" value="1"/>
</dbReference>
<dbReference type="InterPro" id="IPR056884">
    <property type="entry name" value="NPHP3-like_N"/>
</dbReference>
<accession>A0AAD5VE10</accession>